<evidence type="ECO:0000256" key="1">
    <source>
        <dbReference type="SAM" id="Phobius"/>
    </source>
</evidence>
<protein>
    <submittedName>
        <fullName evidence="2">Uncharacterized protein</fullName>
    </submittedName>
</protein>
<sequence length="42" mass="4327">MDIMPIFAGIVGLVIVVAVAVSAGTMGAIFGVIAEEDEEEDF</sequence>
<dbReference type="RefSeq" id="WP_009446781.1">
    <property type="nucleotide sequence ID" value="NZ_KQ959827.1"/>
</dbReference>
<keyword evidence="1" id="KW-0472">Membrane</keyword>
<evidence type="ECO:0000313" key="3">
    <source>
        <dbReference type="Proteomes" id="UP000070394"/>
    </source>
</evidence>
<dbReference type="PATRIC" id="fig|467210.3.peg.1365"/>
<reference evidence="3" key="1">
    <citation type="submission" date="2016-01" db="EMBL/GenBank/DDBJ databases">
        <authorList>
            <person name="Mitreva M."/>
            <person name="Pepin K.H."/>
            <person name="Mihindukulasuriya K.A."/>
            <person name="Fulton R."/>
            <person name="Fronick C."/>
            <person name="O'Laughlin M."/>
            <person name="Miner T."/>
            <person name="Herter B."/>
            <person name="Rosa B.A."/>
            <person name="Cordes M."/>
            <person name="Tomlinson C."/>
            <person name="Wollam A."/>
            <person name="Palsikar V.B."/>
            <person name="Mardis E.R."/>
            <person name="Wilson R.K."/>
        </authorList>
    </citation>
    <scope>NUCLEOTIDE SEQUENCE [LARGE SCALE GENOMIC DNA]</scope>
    <source>
        <strain evidence="3">DNF00896</strain>
    </source>
</reference>
<keyword evidence="1" id="KW-0812">Transmembrane</keyword>
<dbReference type="Proteomes" id="UP000070394">
    <property type="component" value="Unassembled WGS sequence"/>
</dbReference>
<comment type="caution">
    <text evidence="2">The sequence shown here is derived from an EMBL/GenBank/DDBJ whole genome shotgun (WGS) entry which is preliminary data.</text>
</comment>
<feature type="transmembrane region" description="Helical" evidence="1">
    <location>
        <begin position="6"/>
        <end position="34"/>
    </location>
</feature>
<keyword evidence="1" id="KW-1133">Transmembrane helix</keyword>
<accession>A0A133ZPW7</accession>
<proteinExistence type="predicted"/>
<name>A0A133ZPW7_9FIRM</name>
<keyword evidence="3" id="KW-1185">Reference proteome</keyword>
<gene>
    <name evidence="2" type="ORF">HMPREF1866_01373</name>
</gene>
<dbReference type="AlphaFoldDB" id="A0A133ZPW7"/>
<evidence type="ECO:0000313" key="2">
    <source>
        <dbReference type="EMBL" id="KXB57497.1"/>
    </source>
</evidence>
<organism evidence="2 3">
    <name type="scientific">Lachnoanaerobaculum saburreum</name>
    <dbReference type="NCBI Taxonomy" id="467210"/>
    <lineage>
        <taxon>Bacteria</taxon>
        <taxon>Bacillati</taxon>
        <taxon>Bacillota</taxon>
        <taxon>Clostridia</taxon>
        <taxon>Lachnospirales</taxon>
        <taxon>Lachnospiraceae</taxon>
        <taxon>Lachnoanaerobaculum</taxon>
    </lineage>
</organism>
<dbReference type="EMBL" id="LSDA01000088">
    <property type="protein sequence ID" value="KXB57497.1"/>
    <property type="molecule type" value="Genomic_DNA"/>
</dbReference>